<sequence length="292" mass="30851">MTLTFHGGRLPAQPARARLRLGDYLTGSLPTPPASVDWQSRVASWPMFSNDSVGDCTCAAVGHLIEAETTYGQGTTVTVADQDVLTAYEKVSGYNPADPSTDQGAVIQDVLAYWQKTGMAGHKIVAFASVDVSNMTEIKTAINLFGAVDVGFNFPSSAMTQFNAGQEWDVVKGSPIEGGHCVPVGAYAADGTLMCVTWGAVQKMTAAFWTTYVDEAWVVITQDWLNAKGLDPQGLNLYQLGQDYAALTGKPNPIPAPAPQPQPTPSPTPAPTPVTAQQLAAGVRAYLTSQGV</sequence>
<accession>A0A7W7VTI7</accession>
<gene>
    <name evidence="2" type="ORF">FHR34_001280</name>
</gene>
<dbReference type="Proteomes" id="UP000540506">
    <property type="component" value="Unassembled WGS sequence"/>
</dbReference>
<evidence type="ECO:0008006" key="4">
    <source>
        <dbReference type="Google" id="ProtNLM"/>
    </source>
</evidence>
<feature type="region of interest" description="Disordered" evidence="1">
    <location>
        <begin position="249"/>
        <end position="274"/>
    </location>
</feature>
<name>A0A7W7VTI7_KITKI</name>
<dbReference type="SUPFAM" id="SSF54001">
    <property type="entry name" value="Cysteine proteinases"/>
    <property type="match status" value="1"/>
</dbReference>
<protein>
    <recommendedName>
        <fullName evidence="4">Peptidase C39-like domain-containing protein</fullName>
    </recommendedName>
</protein>
<proteinExistence type="predicted"/>
<keyword evidence="3" id="KW-1185">Reference proteome</keyword>
<dbReference type="RefSeq" id="WP_184934487.1">
    <property type="nucleotide sequence ID" value="NZ_JACHJV010000001.1"/>
</dbReference>
<evidence type="ECO:0000313" key="2">
    <source>
        <dbReference type="EMBL" id="MBB4922287.1"/>
    </source>
</evidence>
<organism evidence="2 3">
    <name type="scientific">Kitasatospora kifunensis</name>
    <name type="common">Streptomyces kifunensis</name>
    <dbReference type="NCBI Taxonomy" id="58351"/>
    <lineage>
        <taxon>Bacteria</taxon>
        <taxon>Bacillati</taxon>
        <taxon>Actinomycetota</taxon>
        <taxon>Actinomycetes</taxon>
        <taxon>Kitasatosporales</taxon>
        <taxon>Streptomycetaceae</taxon>
        <taxon>Kitasatospora</taxon>
    </lineage>
</organism>
<evidence type="ECO:0000256" key="1">
    <source>
        <dbReference type="SAM" id="MobiDB-lite"/>
    </source>
</evidence>
<dbReference type="InterPro" id="IPR038765">
    <property type="entry name" value="Papain-like_cys_pep_sf"/>
</dbReference>
<evidence type="ECO:0000313" key="3">
    <source>
        <dbReference type="Proteomes" id="UP000540506"/>
    </source>
</evidence>
<comment type="caution">
    <text evidence="2">The sequence shown here is derived from an EMBL/GenBank/DDBJ whole genome shotgun (WGS) entry which is preliminary data.</text>
</comment>
<reference evidence="2 3" key="1">
    <citation type="submission" date="2020-08" db="EMBL/GenBank/DDBJ databases">
        <title>Sequencing the genomes of 1000 actinobacteria strains.</title>
        <authorList>
            <person name="Klenk H.-P."/>
        </authorList>
    </citation>
    <scope>NUCLEOTIDE SEQUENCE [LARGE SCALE GENOMIC DNA]</scope>
    <source>
        <strain evidence="2 3">DSM 41654</strain>
    </source>
</reference>
<dbReference type="EMBL" id="JACHJV010000001">
    <property type="protein sequence ID" value="MBB4922287.1"/>
    <property type="molecule type" value="Genomic_DNA"/>
</dbReference>
<dbReference type="AlphaFoldDB" id="A0A7W7VTI7"/>
<feature type="compositionally biased region" description="Pro residues" evidence="1">
    <location>
        <begin position="252"/>
        <end position="272"/>
    </location>
</feature>